<proteinExistence type="predicted"/>
<reference evidence="1 2" key="1">
    <citation type="submission" date="2012-08" db="EMBL/GenBank/DDBJ databases">
        <title>Oryza genome evolution.</title>
        <authorList>
            <person name="Wing R.A."/>
        </authorList>
    </citation>
    <scope>NUCLEOTIDE SEQUENCE</scope>
</reference>
<reference evidence="1" key="3">
    <citation type="submission" date="2015-04" db="UniProtKB">
        <authorList>
            <consortium name="EnsemblPlants"/>
        </authorList>
    </citation>
    <scope>IDENTIFICATION</scope>
</reference>
<organism evidence="1 2">
    <name type="scientific">Leersia perrieri</name>
    <dbReference type="NCBI Taxonomy" id="77586"/>
    <lineage>
        <taxon>Eukaryota</taxon>
        <taxon>Viridiplantae</taxon>
        <taxon>Streptophyta</taxon>
        <taxon>Embryophyta</taxon>
        <taxon>Tracheophyta</taxon>
        <taxon>Spermatophyta</taxon>
        <taxon>Magnoliopsida</taxon>
        <taxon>Liliopsida</taxon>
        <taxon>Poales</taxon>
        <taxon>Poaceae</taxon>
        <taxon>BOP clade</taxon>
        <taxon>Oryzoideae</taxon>
        <taxon>Oryzeae</taxon>
        <taxon>Oryzinae</taxon>
        <taxon>Leersia</taxon>
    </lineage>
</organism>
<keyword evidence="2" id="KW-1185">Reference proteome</keyword>
<evidence type="ECO:0000313" key="2">
    <source>
        <dbReference type="Proteomes" id="UP000032180"/>
    </source>
</evidence>
<name>A0A0D9XRZ4_9ORYZ</name>
<evidence type="ECO:0000313" key="1">
    <source>
        <dbReference type="EnsemblPlants" id="LPERR11G10510.1"/>
    </source>
</evidence>
<dbReference type="EnsemblPlants" id="LPERR11G10510.1">
    <property type="protein sequence ID" value="LPERR11G10510.1"/>
    <property type="gene ID" value="LPERR11G10510"/>
</dbReference>
<accession>A0A0D9XRZ4</accession>
<reference evidence="2" key="2">
    <citation type="submission" date="2013-12" db="EMBL/GenBank/DDBJ databases">
        <authorList>
            <person name="Yu Y."/>
            <person name="Lee S."/>
            <person name="de Baynast K."/>
            <person name="Wissotski M."/>
            <person name="Liu L."/>
            <person name="Talag J."/>
            <person name="Goicoechea J."/>
            <person name="Angelova A."/>
            <person name="Jetty R."/>
            <person name="Kudrna D."/>
            <person name="Golser W."/>
            <person name="Rivera L."/>
            <person name="Zhang J."/>
            <person name="Wing R."/>
        </authorList>
    </citation>
    <scope>NUCLEOTIDE SEQUENCE</scope>
</reference>
<dbReference type="Proteomes" id="UP000032180">
    <property type="component" value="Chromosome 11"/>
</dbReference>
<dbReference type="AlphaFoldDB" id="A0A0D9XRZ4"/>
<protein>
    <submittedName>
        <fullName evidence="1">Uncharacterized protein</fullName>
    </submittedName>
</protein>
<dbReference type="Gramene" id="LPERR11G10510.1">
    <property type="protein sequence ID" value="LPERR11G10510.1"/>
    <property type="gene ID" value="LPERR11G10510"/>
</dbReference>
<sequence>MQRIDLLISFSSPLIDQVNFLKLCMQLCKVWFACWPAAATTRESTPVRLSRVLLKLGDPKQ</sequence>
<dbReference type="HOGENOM" id="CLU_2925913_0_0_1"/>